<accession>A0A438DSI2</accession>
<evidence type="ECO:0000313" key="3">
    <source>
        <dbReference type="Proteomes" id="UP000288805"/>
    </source>
</evidence>
<dbReference type="Proteomes" id="UP000288805">
    <property type="component" value="Unassembled WGS sequence"/>
</dbReference>
<gene>
    <name evidence="2" type="ORF">CK203_116614</name>
</gene>
<name>A0A438DSI2_VITVI</name>
<proteinExistence type="predicted"/>
<protein>
    <submittedName>
        <fullName evidence="2">Uncharacterized protein</fullName>
    </submittedName>
</protein>
<keyword evidence="1" id="KW-0175">Coiled coil</keyword>
<sequence>MSKKMKRMVMESSPHAVYEDAKSRFKHQSLLQDFHELQKETEAMKKKLQSVNQNKLTLLAEVRFLRRRYKYLLKNMAPKTPPEPELKQPQNSATQLKNITREKNHSGKQAAAMRNPAPVFGGNMKERIHKGKVAALPNPDPGYELNQKTRGYSEKEAALRNPVPVFDLNQKDRVYSGKEAAGRNPVPFFDLNKISREEEEVQVNVESVGVEEQKKSVIRGGNDDQHSDMKLSVCRNIGNGPNRAGKRKISWQDQVALRV</sequence>
<reference evidence="2 3" key="1">
    <citation type="journal article" date="2018" name="PLoS Genet.">
        <title>Population sequencing reveals clonal diversity and ancestral inbreeding in the grapevine cultivar Chardonnay.</title>
        <authorList>
            <person name="Roach M.J."/>
            <person name="Johnson D.L."/>
            <person name="Bohlmann J."/>
            <person name="van Vuuren H.J."/>
            <person name="Jones S.J."/>
            <person name="Pretorius I.S."/>
            <person name="Schmidt S.A."/>
            <person name="Borneman A.R."/>
        </authorList>
    </citation>
    <scope>NUCLEOTIDE SEQUENCE [LARGE SCALE GENOMIC DNA]</scope>
    <source>
        <strain evidence="3">cv. Chardonnay</strain>
        <tissue evidence="2">Leaf</tissue>
    </source>
</reference>
<evidence type="ECO:0000313" key="2">
    <source>
        <dbReference type="EMBL" id="RVW38198.1"/>
    </source>
</evidence>
<dbReference type="AlphaFoldDB" id="A0A438DSI2"/>
<dbReference type="PANTHER" id="PTHR34807">
    <property type="entry name" value="OS08G0270800 PROTEIN"/>
    <property type="match status" value="1"/>
</dbReference>
<feature type="coiled-coil region" evidence="1">
    <location>
        <begin position="27"/>
        <end position="54"/>
    </location>
</feature>
<dbReference type="EMBL" id="QGNW01001511">
    <property type="protein sequence ID" value="RVW38198.1"/>
    <property type="molecule type" value="Genomic_DNA"/>
</dbReference>
<evidence type="ECO:0000256" key="1">
    <source>
        <dbReference type="SAM" id="Coils"/>
    </source>
</evidence>
<dbReference type="PANTHER" id="PTHR34807:SF3">
    <property type="entry name" value="OS08G0270800 PROTEIN"/>
    <property type="match status" value="1"/>
</dbReference>
<comment type="caution">
    <text evidence="2">The sequence shown here is derived from an EMBL/GenBank/DDBJ whole genome shotgun (WGS) entry which is preliminary data.</text>
</comment>
<organism evidence="2 3">
    <name type="scientific">Vitis vinifera</name>
    <name type="common">Grape</name>
    <dbReference type="NCBI Taxonomy" id="29760"/>
    <lineage>
        <taxon>Eukaryota</taxon>
        <taxon>Viridiplantae</taxon>
        <taxon>Streptophyta</taxon>
        <taxon>Embryophyta</taxon>
        <taxon>Tracheophyta</taxon>
        <taxon>Spermatophyta</taxon>
        <taxon>Magnoliopsida</taxon>
        <taxon>eudicotyledons</taxon>
        <taxon>Gunneridae</taxon>
        <taxon>Pentapetalae</taxon>
        <taxon>rosids</taxon>
        <taxon>Vitales</taxon>
        <taxon>Vitaceae</taxon>
        <taxon>Viteae</taxon>
        <taxon>Vitis</taxon>
    </lineage>
</organism>